<gene>
    <name evidence="4" type="ORF">Tco_1092614</name>
</gene>
<reference evidence="4" key="1">
    <citation type="journal article" date="2022" name="Int. J. Mol. Sci.">
        <title>Draft Genome of Tanacetum Coccineum: Genomic Comparison of Closely Related Tanacetum-Family Plants.</title>
        <authorList>
            <person name="Yamashiro T."/>
            <person name="Shiraishi A."/>
            <person name="Nakayama K."/>
            <person name="Satake H."/>
        </authorList>
    </citation>
    <scope>NUCLEOTIDE SEQUENCE</scope>
</reference>
<protein>
    <submittedName>
        <fullName evidence="4">60S ribosomal protein L11 isoform X1</fullName>
    </submittedName>
</protein>
<evidence type="ECO:0000256" key="1">
    <source>
        <dbReference type="ARBA" id="ARBA00008553"/>
    </source>
</evidence>
<evidence type="ECO:0000313" key="4">
    <source>
        <dbReference type="EMBL" id="GJT97096.1"/>
    </source>
</evidence>
<evidence type="ECO:0000313" key="5">
    <source>
        <dbReference type="Proteomes" id="UP001151760"/>
    </source>
</evidence>
<evidence type="ECO:0000256" key="2">
    <source>
        <dbReference type="ARBA" id="ARBA00022980"/>
    </source>
</evidence>
<dbReference type="SUPFAM" id="SSF55282">
    <property type="entry name" value="RL5-like"/>
    <property type="match status" value="1"/>
</dbReference>
<dbReference type="Proteomes" id="UP001151760">
    <property type="component" value="Unassembled WGS sequence"/>
</dbReference>
<sequence>SSSIAQKATVAALGKENAGGEAISHMVKAFFERRDILLTAFRELNHVVFQVLVRFCYFLLLVVRTVGNNGTRLDIPECHLGNLIAGRFSDGRDGGRNGNRFSVDSPGGYPYTARPFCIRRNAKIACYITVRGDKAMQLLENGLKVKEYKLLRCNCFGFGIQENINLGIKLTNGLMDIIEGSTLVTSLRCITSAAMPTDVVGCIRISLKLSTSSVTQGYLQNARSKSRQRYLCIGDCSIQYPQERTPGENAEMPPWKGWNWRTEWDLRVNGAFFIPLGEKVSVDLQLRILAVIKKLVILEW</sequence>
<dbReference type="PANTHER" id="PTHR11994">
    <property type="entry name" value="60S RIBOSOMAL PROTEIN L11-RELATED"/>
    <property type="match status" value="1"/>
</dbReference>
<keyword evidence="3" id="KW-0687">Ribonucleoprotein</keyword>
<dbReference type="EMBL" id="BQNB010020542">
    <property type="protein sequence ID" value="GJT97096.1"/>
    <property type="molecule type" value="Genomic_DNA"/>
</dbReference>
<dbReference type="InterPro" id="IPR022803">
    <property type="entry name" value="Ribosomal_uL5_dom_sf"/>
</dbReference>
<dbReference type="GO" id="GO:0005840">
    <property type="term" value="C:ribosome"/>
    <property type="evidence" value="ECO:0007669"/>
    <property type="project" value="UniProtKB-KW"/>
</dbReference>
<accession>A0ABQ5IAC1</accession>
<proteinExistence type="inferred from homology"/>
<reference evidence="4" key="2">
    <citation type="submission" date="2022-01" db="EMBL/GenBank/DDBJ databases">
        <authorList>
            <person name="Yamashiro T."/>
            <person name="Shiraishi A."/>
            <person name="Satake H."/>
            <person name="Nakayama K."/>
        </authorList>
    </citation>
    <scope>NUCLEOTIDE SEQUENCE</scope>
</reference>
<feature type="non-terminal residue" evidence="4">
    <location>
        <position position="1"/>
    </location>
</feature>
<dbReference type="InterPro" id="IPR002132">
    <property type="entry name" value="Ribosomal_uL5"/>
</dbReference>
<evidence type="ECO:0000256" key="3">
    <source>
        <dbReference type="ARBA" id="ARBA00023274"/>
    </source>
</evidence>
<dbReference type="Gene3D" id="3.30.1440.10">
    <property type="match status" value="1"/>
</dbReference>
<keyword evidence="2 4" id="KW-0689">Ribosomal protein</keyword>
<organism evidence="4 5">
    <name type="scientific">Tanacetum coccineum</name>
    <dbReference type="NCBI Taxonomy" id="301880"/>
    <lineage>
        <taxon>Eukaryota</taxon>
        <taxon>Viridiplantae</taxon>
        <taxon>Streptophyta</taxon>
        <taxon>Embryophyta</taxon>
        <taxon>Tracheophyta</taxon>
        <taxon>Spermatophyta</taxon>
        <taxon>Magnoliopsida</taxon>
        <taxon>eudicotyledons</taxon>
        <taxon>Gunneridae</taxon>
        <taxon>Pentapetalae</taxon>
        <taxon>asterids</taxon>
        <taxon>campanulids</taxon>
        <taxon>Asterales</taxon>
        <taxon>Asteraceae</taxon>
        <taxon>Asteroideae</taxon>
        <taxon>Anthemideae</taxon>
        <taxon>Anthemidinae</taxon>
        <taxon>Tanacetum</taxon>
    </lineage>
</organism>
<comment type="caution">
    <text evidence="4">The sequence shown here is derived from an EMBL/GenBank/DDBJ whole genome shotgun (WGS) entry which is preliminary data.</text>
</comment>
<keyword evidence="5" id="KW-1185">Reference proteome</keyword>
<comment type="similarity">
    <text evidence="1">Belongs to the universal ribosomal protein uL5 family.</text>
</comment>
<name>A0ABQ5IAC1_9ASTR</name>